<comment type="caution">
    <text evidence="11">The sequence shown here is derived from an EMBL/GenBank/DDBJ whole genome shotgun (WGS) entry which is preliminary data.</text>
</comment>
<dbReference type="Gene3D" id="1.10.300.10">
    <property type="entry name" value="Adenylosuccinate Synthetase, subunit A, domain 2"/>
    <property type="match status" value="1"/>
</dbReference>
<dbReference type="PANTHER" id="PTHR11846:SF0">
    <property type="entry name" value="ADENYLOSUCCINATE SYNTHETASE"/>
    <property type="match status" value="1"/>
</dbReference>
<organism evidence="11 12">
    <name type="scientific">Candidatus Pelethenecus faecipullorum</name>
    <dbReference type="NCBI Taxonomy" id="2840900"/>
    <lineage>
        <taxon>Bacteria</taxon>
        <taxon>Bacillati</taxon>
        <taxon>Mycoplasmatota</taxon>
        <taxon>Mollicutes</taxon>
        <taxon>Candidatus Pelethenecus</taxon>
    </lineage>
</organism>
<evidence type="ECO:0000313" key="11">
    <source>
        <dbReference type="EMBL" id="HIT49446.1"/>
    </source>
</evidence>
<feature type="binding site" description="in other chain" evidence="8">
    <location>
        <begin position="13"/>
        <end position="16"/>
    </location>
    <ligand>
        <name>IMP</name>
        <dbReference type="ChEBI" id="CHEBI:58053"/>
        <note>ligand shared between dimeric partners</note>
    </ligand>
</feature>
<proteinExistence type="inferred from homology"/>
<feature type="binding site" evidence="8">
    <location>
        <begin position="411"/>
        <end position="413"/>
    </location>
    <ligand>
        <name>GTP</name>
        <dbReference type="ChEBI" id="CHEBI:37565"/>
    </ligand>
</feature>
<evidence type="ECO:0000256" key="4">
    <source>
        <dbReference type="ARBA" id="ARBA00022741"/>
    </source>
</evidence>
<feature type="binding site" evidence="8">
    <location>
        <position position="142"/>
    </location>
    <ligand>
        <name>IMP</name>
        <dbReference type="ChEBI" id="CHEBI:58053"/>
        <note>ligand shared between dimeric partners</note>
    </ligand>
</feature>
<comment type="catalytic activity">
    <reaction evidence="8 10">
        <text>IMP + L-aspartate + GTP = N(6)-(1,2-dicarboxyethyl)-AMP + GDP + phosphate + 2 H(+)</text>
        <dbReference type="Rhea" id="RHEA:15753"/>
        <dbReference type="ChEBI" id="CHEBI:15378"/>
        <dbReference type="ChEBI" id="CHEBI:29991"/>
        <dbReference type="ChEBI" id="CHEBI:37565"/>
        <dbReference type="ChEBI" id="CHEBI:43474"/>
        <dbReference type="ChEBI" id="CHEBI:57567"/>
        <dbReference type="ChEBI" id="CHEBI:58053"/>
        <dbReference type="ChEBI" id="CHEBI:58189"/>
        <dbReference type="EC" id="6.3.4.4"/>
    </reaction>
</comment>
<dbReference type="Proteomes" id="UP000886758">
    <property type="component" value="Unassembled WGS sequence"/>
</dbReference>
<comment type="similarity">
    <text evidence="8 10">Belongs to the adenylosuccinate synthetase family.</text>
</comment>
<keyword evidence="6 8" id="KW-0460">Magnesium</keyword>
<dbReference type="InterPro" id="IPR042110">
    <property type="entry name" value="Adenylosuccinate_synth_dom2"/>
</dbReference>
<feature type="binding site" evidence="8">
    <location>
        <begin position="297"/>
        <end position="303"/>
    </location>
    <ligand>
        <name>substrate</name>
    </ligand>
</feature>
<dbReference type="HAMAP" id="MF_00011">
    <property type="entry name" value="Adenylosucc_synth"/>
    <property type="match status" value="1"/>
</dbReference>
<dbReference type="InterPro" id="IPR042111">
    <property type="entry name" value="Adenylosuccinate_synth_dom3"/>
</dbReference>
<keyword evidence="4 8" id="KW-0547">Nucleotide-binding</keyword>
<feature type="binding site" evidence="8">
    <location>
        <begin position="40"/>
        <end position="42"/>
    </location>
    <ligand>
        <name>GTP</name>
        <dbReference type="ChEBI" id="CHEBI:37565"/>
    </ligand>
</feature>
<dbReference type="PROSITE" id="PS01266">
    <property type="entry name" value="ADENYLOSUCCIN_SYN_1"/>
    <property type="match status" value="1"/>
</dbReference>
<dbReference type="InterPro" id="IPR027417">
    <property type="entry name" value="P-loop_NTPase"/>
</dbReference>
<dbReference type="GO" id="GO:0000287">
    <property type="term" value="F:magnesium ion binding"/>
    <property type="evidence" value="ECO:0007669"/>
    <property type="project" value="UniProtKB-UniRule"/>
</dbReference>
<evidence type="ECO:0000256" key="2">
    <source>
        <dbReference type="ARBA" id="ARBA00022598"/>
    </source>
</evidence>
<comment type="subunit">
    <text evidence="1 8">Homodimer.</text>
</comment>
<feature type="binding site" evidence="8">
    <location>
        <position position="303"/>
    </location>
    <ligand>
        <name>GTP</name>
        <dbReference type="ChEBI" id="CHEBI:37565"/>
    </ligand>
</feature>
<dbReference type="Pfam" id="PF00709">
    <property type="entry name" value="Adenylsucc_synt"/>
    <property type="match status" value="1"/>
</dbReference>
<feature type="binding site" evidence="8">
    <location>
        <begin position="12"/>
        <end position="18"/>
    </location>
    <ligand>
        <name>GTP</name>
        <dbReference type="ChEBI" id="CHEBI:37565"/>
    </ligand>
</feature>
<dbReference type="GO" id="GO:0046040">
    <property type="term" value="P:IMP metabolic process"/>
    <property type="evidence" value="ECO:0007669"/>
    <property type="project" value="TreeGrafter"/>
</dbReference>
<keyword evidence="3 8" id="KW-0479">Metal-binding</keyword>
<dbReference type="PANTHER" id="PTHR11846">
    <property type="entry name" value="ADENYLOSUCCINATE SYNTHETASE"/>
    <property type="match status" value="1"/>
</dbReference>
<dbReference type="AlphaFoldDB" id="A0A9D1GR51"/>
<comment type="cofactor">
    <cofactor evidence="8">
        <name>Mg(2+)</name>
        <dbReference type="ChEBI" id="CHEBI:18420"/>
    </cofactor>
    <text evidence="8">Binds 1 Mg(2+) ion per subunit.</text>
</comment>
<dbReference type="FunFam" id="1.10.300.10:FF:000001">
    <property type="entry name" value="Adenylosuccinate synthetase"/>
    <property type="match status" value="1"/>
</dbReference>
<reference evidence="11" key="2">
    <citation type="journal article" date="2021" name="PeerJ">
        <title>Extensive microbial diversity within the chicken gut microbiome revealed by metagenomics and culture.</title>
        <authorList>
            <person name="Gilroy R."/>
            <person name="Ravi A."/>
            <person name="Getino M."/>
            <person name="Pursley I."/>
            <person name="Horton D.L."/>
            <person name="Alikhan N.F."/>
            <person name="Baker D."/>
            <person name="Gharbi K."/>
            <person name="Hall N."/>
            <person name="Watson M."/>
            <person name="Adriaenssens E.M."/>
            <person name="Foster-Nyarko E."/>
            <person name="Jarju S."/>
            <person name="Secka A."/>
            <person name="Antonio M."/>
            <person name="Oren A."/>
            <person name="Chaudhuri R.R."/>
            <person name="La Ragione R."/>
            <person name="Hildebrand F."/>
            <person name="Pallen M.J."/>
        </authorList>
    </citation>
    <scope>NUCLEOTIDE SEQUENCE</scope>
    <source>
        <strain evidence="11">ChiW17-6978</strain>
    </source>
</reference>
<evidence type="ECO:0000256" key="6">
    <source>
        <dbReference type="ARBA" id="ARBA00022842"/>
    </source>
</evidence>
<sequence length="427" mass="47622">MSTLVIVGSQWGDEGKGKITDYLAQKADVVVRHQGGNNAGHTIFFDGQKFALRSIPSGIFNPSIKNVMAGGMVIHPKQLLEELHGLNQRGIVDYRLYISSRAHVVMPYHEVLDGAYEAFKKDKKIGTTKRGIGPCYADKANRIGIRIGDLIQPEVFKAVLKETLPIKNMELKMLGLPTFDLDTIYKEYSAYAEEIKPFVCDTSYLLEQELEKKSNILFEGAQGVMLCLDHGTYPYVTSSSPTASSVPLNCGISPQAIKNVLGICKAYTTRVGEGPFPTEIEGELASYIRDRGHEYGTVTKRPRRVGYLDCVALNYARRVSGITHLSVMLLDVLSGVDCLKLCYAYELDGKKMDTVPSTVSEYERVRPLYLEMPGFQEDISTVRSFDELPKEAKAYLSKIEELTKTKVAIFSVGPDRMQTIQIEELFE</sequence>
<feature type="binding site" evidence="8">
    <location>
        <position position="40"/>
    </location>
    <ligand>
        <name>Mg(2+)</name>
        <dbReference type="ChEBI" id="CHEBI:18420"/>
    </ligand>
</feature>
<feature type="binding site" evidence="8">
    <location>
        <begin position="329"/>
        <end position="331"/>
    </location>
    <ligand>
        <name>GTP</name>
        <dbReference type="ChEBI" id="CHEBI:37565"/>
    </ligand>
</feature>
<keyword evidence="2 8" id="KW-0436">Ligase</keyword>
<evidence type="ECO:0000256" key="5">
    <source>
        <dbReference type="ARBA" id="ARBA00022755"/>
    </source>
</evidence>
<evidence type="ECO:0000256" key="7">
    <source>
        <dbReference type="ARBA" id="ARBA00023134"/>
    </source>
</evidence>
<dbReference type="CDD" id="cd03108">
    <property type="entry name" value="AdSS"/>
    <property type="match status" value="1"/>
</dbReference>
<feature type="binding site" description="in other chain" evidence="8">
    <location>
        <position position="128"/>
    </location>
    <ligand>
        <name>IMP</name>
        <dbReference type="ChEBI" id="CHEBI:58053"/>
        <note>ligand shared between dimeric partners</note>
    </ligand>
</feature>
<feature type="binding site" evidence="8">
    <location>
        <position position="13"/>
    </location>
    <ligand>
        <name>Mg(2+)</name>
        <dbReference type="ChEBI" id="CHEBI:18420"/>
    </ligand>
</feature>
<dbReference type="GO" id="GO:0005525">
    <property type="term" value="F:GTP binding"/>
    <property type="evidence" value="ECO:0007669"/>
    <property type="project" value="UniProtKB-UniRule"/>
</dbReference>
<dbReference type="NCBIfam" id="TIGR00184">
    <property type="entry name" value="purA"/>
    <property type="match status" value="1"/>
</dbReference>
<dbReference type="GO" id="GO:0005737">
    <property type="term" value="C:cytoplasm"/>
    <property type="evidence" value="ECO:0007669"/>
    <property type="project" value="UniProtKB-SubCell"/>
</dbReference>
<dbReference type="SUPFAM" id="SSF52540">
    <property type="entry name" value="P-loop containing nucleoside triphosphate hydrolases"/>
    <property type="match status" value="1"/>
</dbReference>
<feature type="binding site" description="in other chain" evidence="8">
    <location>
        <position position="301"/>
    </location>
    <ligand>
        <name>IMP</name>
        <dbReference type="ChEBI" id="CHEBI:58053"/>
        <note>ligand shared between dimeric partners</note>
    </ligand>
</feature>
<evidence type="ECO:0000313" key="12">
    <source>
        <dbReference type="Proteomes" id="UP000886758"/>
    </source>
</evidence>
<evidence type="ECO:0000256" key="3">
    <source>
        <dbReference type="ARBA" id="ARBA00022723"/>
    </source>
</evidence>
<name>A0A9D1GR51_9MOLU</name>
<dbReference type="InterPro" id="IPR033128">
    <property type="entry name" value="Adenylosuccin_syn_Lys_AS"/>
</dbReference>
<dbReference type="Gene3D" id="3.90.170.10">
    <property type="entry name" value="Adenylosuccinate Synthetase, subunit A, domain 3"/>
    <property type="match status" value="1"/>
</dbReference>
<evidence type="ECO:0000256" key="8">
    <source>
        <dbReference type="HAMAP-Rule" id="MF_00011"/>
    </source>
</evidence>
<dbReference type="EMBL" id="DVLF01000011">
    <property type="protein sequence ID" value="HIT49446.1"/>
    <property type="molecule type" value="Genomic_DNA"/>
</dbReference>
<dbReference type="Gene3D" id="3.40.440.10">
    <property type="entry name" value="Adenylosuccinate Synthetase, subunit A, domain 1"/>
    <property type="match status" value="1"/>
</dbReference>
<keyword evidence="5 8" id="KW-0658">Purine biosynthesis</keyword>
<gene>
    <name evidence="8" type="primary">purA</name>
    <name evidence="11" type="ORF">IAD46_00295</name>
</gene>
<dbReference type="InterPro" id="IPR042109">
    <property type="entry name" value="Adenylosuccinate_synth_dom1"/>
</dbReference>
<dbReference type="InterPro" id="IPR001114">
    <property type="entry name" value="Adenylosuccinate_synthetase"/>
</dbReference>
<feature type="active site" description="Proton donor" evidence="8">
    <location>
        <position position="41"/>
    </location>
</feature>
<dbReference type="EC" id="6.3.4.4" evidence="8 10"/>
<evidence type="ECO:0000256" key="1">
    <source>
        <dbReference type="ARBA" id="ARBA00011738"/>
    </source>
</evidence>
<accession>A0A9D1GR51</accession>
<dbReference type="FunFam" id="3.90.170.10:FF:000001">
    <property type="entry name" value="Adenylosuccinate synthetase"/>
    <property type="match status" value="1"/>
</dbReference>
<dbReference type="GO" id="GO:0044208">
    <property type="term" value="P:'de novo' AMP biosynthetic process"/>
    <property type="evidence" value="ECO:0007669"/>
    <property type="project" value="UniProtKB-UniRule"/>
</dbReference>
<dbReference type="SMART" id="SM00788">
    <property type="entry name" value="Adenylsucc_synt"/>
    <property type="match status" value="1"/>
</dbReference>
<keyword evidence="8" id="KW-0963">Cytoplasm</keyword>
<feature type="binding site" description="in other chain" evidence="8">
    <location>
        <position position="222"/>
    </location>
    <ligand>
        <name>IMP</name>
        <dbReference type="ChEBI" id="CHEBI:58053"/>
        <note>ligand shared between dimeric partners</note>
    </ligand>
</feature>
<feature type="binding site" description="in other chain" evidence="8">
    <location>
        <position position="237"/>
    </location>
    <ligand>
        <name>IMP</name>
        <dbReference type="ChEBI" id="CHEBI:58053"/>
        <note>ligand shared between dimeric partners</note>
    </ligand>
</feature>
<comment type="pathway">
    <text evidence="8 10">Purine metabolism; AMP biosynthesis via de novo pathway; AMP from IMP: step 1/2.</text>
</comment>
<feature type="active site" evidence="9">
    <location>
        <position position="139"/>
    </location>
</feature>
<dbReference type="GO" id="GO:0004019">
    <property type="term" value="F:adenylosuccinate synthase activity"/>
    <property type="evidence" value="ECO:0007669"/>
    <property type="project" value="UniProtKB-UniRule"/>
</dbReference>
<dbReference type="PROSITE" id="PS00513">
    <property type="entry name" value="ADENYLOSUCCIN_SYN_2"/>
    <property type="match status" value="1"/>
</dbReference>
<dbReference type="NCBIfam" id="NF002223">
    <property type="entry name" value="PRK01117.1"/>
    <property type="match status" value="1"/>
</dbReference>
<comment type="function">
    <text evidence="8">Plays an important role in the de novo pathway of purine nucleotide biosynthesis. Catalyzes the first committed step in the biosynthesis of AMP from IMP.</text>
</comment>
<keyword evidence="7 8" id="KW-0342">GTP-binding</keyword>
<feature type="binding site" description="in other chain" evidence="8">
    <location>
        <begin position="38"/>
        <end position="41"/>
    </location>
    <ligand>
        <name>IMP</name>
        <dbReference type="ChEBI" id="CHEBI:58053"/>
        <note>ligand shared between dimeric partners</note>
    </ligand>
</feature>
<protein>
    <recommendedName>
        <fullName evidence="8 10">Adenylosuccinate synthetase</fullName>
        <shortName evidence="8">AMPSase</shortName>
        <shortName evidence="8">AdSS</shortName>
        <ecNumber evidence="8 10">6.3.4.4</ecNumber>
    </recommendedName>
    <alternativeName>
        <fullName evidence="8">IMP--aspartate ligase</fullName>
    </alternativeName>
</protein>
<comment type="subcellular location">
    <subcellularLocation>
        <location evidence="8">Cytoplasm</location>
    </subcellularLocation>
</comment>
<evidence type="ECO:0000256" key="10">
    <source>
        <dbReference type="RuleBase" id="RU000520"/>
    </source>
</evidence>
<dbReference type="InterPro" id="IPR018220">
    <property type="entry name" value="Adenylosuccin_syn_GTP-bd"/>
</dbReference>
<reference evidence="11" key="1">
    <citation type="submission" date="2020-10" db="EMBL/GenBank/DDBJ databases">
        <authorList>
            <person name="Gilroy R."/>
        </authorList>
    </citation>
    <scope>NUCLEOTIDE SEQUENCE</scope>
    <source>
        <strain evidence="11">ChiW17-6978</strain>
    </source>
</reference>
<feature type="active site" description="Proton acceptor" evidence="8">
    <location>
        <position position="13"/>
    </location>
</feature>
<evidence type="ECO:0000256" key="9">
    <source>
        <dbReference type="PROSITE-ProRule" id="PRU10134"/>
    </source>
</evidence>